<sequence length="149" mass="16482">MDTWIPSCLVLPQRLCPMPTITSLPGVDPFPLRYRRRANATIYAVSPLRTQSSIQTSIGFEEEDEDEEDEGQSVLPLGDDDIIQAAGPTGTTRAAHSLDDIIEGSKKGGRLPEQPSRERTSNDGDSVYSVSRRASKRVRRVRIGQGRQM</sequence>
<proteinExistence type="predicted"/>
<keyword evidence="3" id="KW-1185">Reference proteome</keyword>
<dbReference type="AlphaFoldDB" id="A0A2P5I141"/>
<feature type="region of interest" description="Disordered" evidence="1">
    <location>
        <begin position="54"/>
        <end position="149"/>
    </location>
</feature>
<name>A0A2P5I141_DIAHE</name>
<dbReference type="Proteomes" id="UP000094444">
    <property type="component" value="Unassembled WGS sequence"/>
</dbReference>
<accession>A0A2P5I141</accession>
<evidence type="ECO:0000256" key="1">
    <source>
        <dbReference type="SAM" id="MobiDB-lite"/>
    </source>
</evidence>
<feature type="compositionally biased region" description="Basic and acidic residues" evidence="1">
    <location>
        <begin position="96"/>
        <end position="106"/>
    </location>
</feature>
<dbReference type="EMBL" id="MAVT02000396">
    <property type="protein sequence ID" value="POS76196.1"/>
    <property type="molecule type" value="Genomic_DNA"/>
</dbReference>
<dbReference type="InParanoid" id="A0A2P5I141"/>
<reference evidence="2" key="1">
    <citation type="submission" date="2017-09" db="EMBL/GenBank/DDBJ databases">
        <title>Polyketide synthases of a Diaporthe helianthi virulent isolate.</title>
        <authorList>
            <person name="Baroncelli R."/>
        </authorList>
    </citation>
    <scope>NUCLEOTIDE SEQUENCE [LARGE SCALE GENOMIC DNA]</scope>
    <source>
        <strain evidence="2">7/96</strain>
    </source>
</reference>
<evidence type="ECO:0000313" key="3">
    <source>
        <dbReference type="Proteomes" id="UP000094444"/>
    </source>
</evidence>
<evidence type="ECO:0000313" key="2">
    <source>
        <dbReference type="EMBL" id="POS76196.1"/>
    </source>
</evidence>
<feature type="compositionally biased region" description="Acidic residues" evidence="1">
    <location>
        <begin position="60"/>
        <end position="71"/>
    </location>
</feature>
<comment type="caution">
    <text evidence="2">The sequence shown here is derived from an EMBL/GenBank/DDBJ whole genome shotgun (WGS) entry which is preliminary data.</text>
</comment>
<organism evidence="2 3">
    <name type="scientific">Diaporthe helianthi</name>
    <dbReference type="NCBI Taxonomy" id="158607"/>
    <lineage>
        <taxon>Eukaryota</taxon>
        <taxon>Fungi</taxon>
        <taxon>Dikarya</taxon>
        <taxon>Ascomycota</taxon>
        <taxon>Pezizomycotina</taxon>
        <taxon>Sordariomycetes</taxon>
        <taxon>Sordariomycetidae</taxon>
        <taxon>Diaporthales</taxon>
        <taxon>Diaporthaceae</taxon>
        <taxon>Diaporthe</taxon>
    </lineage>
</organism>
<protein>
    <submittedName>
        <fullName evidence="2">Uncharacterized protein</fullName>
    </submittedName>
</protein>
<gene>
    <name evidence="2" type="ORF">DHEL01_v205406</name>
</gene>
<feature type="compositionally biased region" description="Basic residues" evidence="1">
    <location>
        <begin position="133"/>
        <end position="142"/>
    </location>
</feature>